<dbReference type="InterPro" id="IPR017946">
    <property type="entry name" value="PLC-like_Pdiesterase_TIM-brl"/>
</dbReference>
<dbReference type="GO" id="GO:0008081">
    <property type="term" value="F:phosphoric diester hydrolase activity"/>
    <property type="evidence" value="ECO:0007669"/>
    <property type="project" value="InterPro"/>
</dbReference>
<dbReference type="GO" id="GO:0006629">
    <property type="term" value="P:lipid metabolic process"/>
    <property type="evidence" value="ECO:0007669"/>
    <property type="project" value="InterPro"/>
</dbReference>
<organism evidence="2 3">
    <name type="scientific">Archangium violaceum Cb vi76</name>
    <dbReference type="NCBI Taxonomy" id="1406225"/>
    <lineage>
        <taxon>Bacteria</taxon>
        <taxon>Pseudomonadati</taxon>
        <taxon>Myxococcota</taxon>
        <taxon>Myxococcia</taxon>
        <taxon>Myxococcales</taxon>
        <taxon>Cystobacterineae</taxon>
        <taxon>Archangiaceae</taxon>
        <taxon>Archangium</taxon>
    </lineage>
</organism>
<dbReference type="Proteomes" id="UP000028547">
    <property type="component" value="Unassembled WGS sequence"/>
</dbReference>
<dbReference type="RefSeq" id="WP_043392053.1">
    <property type="nucleotide sequence ID" value="NZ_JPMI01000049.1"/>
</dbReference>
<proteinExistence type="predicted"/>
<evidence type="ECO:0000259" key="1">
    <source>
        <dbReference type="PROSITE" id="PS51704"/>
    </source>
</evidence>
<dbReference type="AlphaFoldDB" id="A0A084SYF2"/>
<dbReference type="Gene3D" id="3.20.20.190">
    <property type="entry name" value="Phosphatidylinositol (PI) phosphodiesterase"/>
    <property type="match status" value="1"/>
</dbReference>
<sequence length="242" mass="26803">MLLLAHRGASADAPENTLDAFQEAVAQGADGVELDAMVCGSGEVVVCHDERLERLAGLPWEVRTTSYWKLKGADVGSRLGFEPARIPLLEEVLDALPSHFLINIELKCDQADDGGLSQKVAELVMRRGLAERVVISSFNPLCLFRTAAAAPSLRRGFLIDPDKRWGPQAYVVTPLVSSHSVHPCHEQCTPERVEEWRRRGLRVAVWTVDDPTRARQMEEMGVSYLITNKPRAIREALRGRAA</sequence>
<reference evidence="2 3" key="1">
    <citation type="submission" date="2014-07" db="EMBL/GenBank/DDBJ databases">
        <title>Draft Genome Sequence of Gephyronic Acid Producer, Cystobacter violaceus Strain Cb vi76.</title>
        <authorList>
            <person name="Stevens D.C."/>
            <person name="Young J."/>
            <person name="Carmichael R."/>
            <person name="Tan J."/>
            <person name="Taylor R.E."/>
        </authorList>
    </citation>
    <scope>NUCLEOTIDE SEQUENCE [LARGE SCALE GENOMIC DNA]</scope>
    <source>
        <strain evidence="2 3">Cb vi76</strain>
    </source>
</reference>
<evidence type="ECO:0000313" key="3">
    <source>
        <dbReference type="Proteomes" id="UP000028547"/>
    </source>
</evidence>
<dbReference type="PANTHER" id="PTHR46211:SF1">
    <property type="entry name" value="GLYCEROPHOSPHODIESTER PHOSPHODIESTERASE, CYTOPLASMIC"/>
    <property type="match status" value="1"/>
</dbReference>
<dbReference type="PROSITE" id="PS51704">
    <property type="entry name" value="GP_PDE"/>
    <property type="match status" value="1"/>
</dbReference>
<accession>A0A084SYF2</accession>
<comment type="caution">
    <text evidence="2">The sequence shown here is derived from an EMBL/GenBank/DDBJ whole genome shotgun (WGS) entry which is preliminary data.</text>
</comment>
<evidence type="ECO:0000313" key="2">
    <source>
        <dbReference type="EMBL" id="KFA93487.1"/>
    </source>
</evidence>
<feature type="domain" description="GP-PDE" evidence="1">
    <location>
        <begin position="1"/>
        <end position="237"/>
    </location>
</feature>
<dbReference type="EMBL" id="JPMI01000049">
    <property type="protein sequence ID" value="KFA93487.1"/>
    <property type="molecule type" value="Genomic_DNA"/>
</dbReference>
<name>A0A084SYF2_9BACT</name>
<gene>
    <name evidence="2" type="ORF">Q664_08790</name>
</gene>
<protein>
    <submittedName>
        <fullName evidence="2">Glycerophosphodiester phosphodiesterase</fullName>
    </submittedName>
</protein>
<dbReference type="SUPFAM" id="SSF51695">
    <property type="entry name" value="PLC-like phosphodiesterases"/>
    <property type="match status" value="1"/>
</dbReference>
<dbReference type="InterPro" id="IPR030395">
    <property type="entry name" value="GP_PDE_dom"/>
</dbReference>
<dbReference type="PANTHER" id="PTHR46211">
    <property type="entry name" value="GLYCEROPHOSPHORYL DIESTER PHOSPHODIESTERASE"/>
    <property type="match status" value="1"/>
</dbReference>
<dbReference type="Pfam" id="PF03009">
    <property type="entry name" value="GDPD"/>
    <property type="match status" value="1"/>
</dbReference>